<accession>A0AC61NNR0</accession>
<keyword evidence="2" id="KW-1185">Reference proteome</keyword>
<gene>
    <name evidence="1" type="ORF">K4L44_04330</name>
</gene>
<reference evidence="1" key="1">
    <citation type="submission" date="2021-08" db="EMBL/GenBank/DDBJ databases">
        <title>Novel anaerobic bacterium isolated from sea squirt in East Sea, Republic of Korea.</title>
        <authorList>
            <person name="Nguyen T.H."/>
            <person name="Li Z."/>
            <person name="Lee Y.-J."/>
            <person name="Ko J."/>
            <person name="Kim S.-G."/>
        </authorList>
    </citation>
    <scope>NUCLEOTIDE SEQUENCE</scope>
    <source>
        <strain evidence="1">KCTC 25031</strain>
    </source>
</reference>
<dbReference type="EMBL" id="CP081303">
    <property type="protein sequence ID" value="QZE15062.1"/>
    <property type="molecule type" value="Genomic_DNA"/>
</dbReference>
<keyword evidence="1" id="KW-0436">Ligase</keyword>
<organism evidence="1 2">
    <name type="scientific">Halosquirtibacter laminarini</name>
    <dbReference type="NCBI Taxonomy" id="3374600"/>
    <lineage>
        <taxon>Bacteria</taxon>
        <taxon>Pseudomonadati</taxon>
        <taxon>Bacteroidota</taxon>
        <taxon>Bacteroidia</taxon>
        <taxon>Marinilabiliales</taxon>
        <taxon>Prolixibacteraceae</taxon>
        <taxon>Halosquirtibacter</taxon>
    </lineage>
</organism>
<name>A0AC61NNR0_9BACT</name>
<evidence type="ECO:0000313" key="2">
    <source>
        <dbReference type="Proteomes" id="UP000826212"/>
    </source>
</evidence>
<evidence type="ECO:0000313" key="1">
    <source>
        <dbReference type="EMBL" id="QZE15062.1"/>
    </source>
</evidence>
<protein>
    <submittedName>
        <fullName evidence="1">O-antigen ligase family protein</fullName>
    </submittedName>
</protein>
<sequence length="595" mass="67441">MKIATRILVVLILVLCHFQSSYLQVWTNVILYLVIAVLFGLTTIDIWKSNADFKITVPEILIGVFIVYLIANNALKGTLLGNERFLNYLICFSIYIPLKYLNKRDNKLIEYVFCGILLGLSIELTVGFGQLFGLVPSSNSRFVLSGLFGNPGAFGGYLAIVFPILLASVIIYKDRFKSENLLYAVILGLCCTLCLLILSDSRGAWLGTFVGTLFVFNHKFRIVEYATIILKSKASKRIASITLTISIIFICFALYQYKPESAFGRLFIWKTSKSMTLDNPMTGNGFGFFKSNYGKTQAQYFLNNIASKNEIQVADYVTLAYNEFLEMLIESGIIGLILFLSIIYFALLKRRNQNNAKYHLAAKASLISLLVLSMVSYPFRFMPNLLTMAVCLFVLLNSNNFRKYTIPKYKKTFISVALLCVLGILLLCFRQNYGKYHFRTGYSKVLSSDIDNGITSYKKALPILQNNGEFLFYIGSAYYQKQNFPECIRYLKRATALSSEPNSFITLGNALKEEKRYKEAEQAYLTASGITPSKLYPKYLLAKLYIEMKETDKALDMATFITDTNEKVPTTAGTQIKDEMHNYITQITKTLNMEL</sequence>
<dbReference type="Proteomes" id="UP000826212">
    <property type="component" value="Chromosome"/>
</dbReference>
<proteinExistence type="predicted"/>